<evidence type="ECO:0000259" key="1">
    <source>
        <dbReference type="PROSITE" id="PS50943"/>
    </source>
</evidence>
<sequence>MSKTMTPAEIREARELLGLTQAELGRLLETDGQTVRRMEMDPGASTFRKPAPRMVRLIEAYLQGYHPADWPGDPEDPLDVIERNFTQEAGTLPGYVETSERALPSVWQDFEDLSNGPTREIHTIGRHPVTGAPVAERIIYHVK</sequence>
<dbReference type="STRING" id="314265.R2601_22986"/>
<dbReference type="SUPFAM" id="SSF47413">
    <property type="entry name" value="lambda repressor-like DNA-binding domains"/>
    <property type="match status" value="1"/>
</dbReference>
<organism evidence="2 3">
    <name type="scientific">Salipiger bermudensis (strain DSM 26914 / JCM 13377 / KCTC 12554 / HTCC2601)</name>
    <name type="common">Pelagibaca bermudensis</name>
    <dbReference type="NCBI Taxonomy" id="314265"/>
    <lineage>
        <taxon>Bacteria</taxon>
        <taxon>Pseudomonadati</taxon>
        <taxon>Pseudomonadota</taxon>
        <taxon>Alphaproteobacteria</taxon>
        <taxon>Rhodobacterales</taxon>
        <taxon>Roseobacteraceae</taxon>
        <taxon>Salipiger</taxon>
    </lineage>
</organism>
<protein>
    <recommendedName>
        <fullName evidence="1">HTH cro/C1-type domain-containing protein</fullName>
    </recommendedName>
</protein>
<dbReference type="InterPro" id="IPR010982">
    <property type="entry name" value="Lambda_DNA-bd_dom_sf"/>
</dbReference>
<comment type="caution">
    <text evidence="2">The sequence shown here is derived from an EMBL/GenBank/DDBJ whole genome shotgun (WGS) entry which is preliminary data.</text>
</comment>
<dbReference type="OrthoDB" id="7871319at2"/>
<dbReference type="GO" id="GO:0003677">
    <property type="term" value="F:DNA binding"/>
    <property type="evidence" value="ECO:0007669"/>
    <property type="project" value="InterPro"/>
</dbReference>
<dbReference type="PROSITE" id="PS50943">
    <property type="entry name" value="HTH_CROC1"/>
    <property type="match status" value="1"/>
</dbReference>
<keyword evidence="3" id="KW-1185">Reference proteome</keyword>
<dbReference type="EMBL" id="AATQ01000032">
    <property type="protein sequence ID" value="EAU45102.1"/>
    <property type="molecule type" value="Genomic_DNA"/>
</dbReference>
<gene>
    <name evidence="2" type="ORF">R2601_22986</name>
</gene>
<dbReference type="Gene3D" id="1.10.260.40">
    <property type="entry name" value="lambda repressor-like DNA-binding domains"/>
    <property type="match status" value="1"/>
</dbReference>
<dbReference type="HOGENOM" id="CLU_1804365_0_0_5"/>
<proteinExistence type="predicted"/>
<dbReference type="eggNOG" id="COG2944">
    <property type="taxonomic scope" value="Bacteria"/>
</dbReference>
<dbReference type="RefSeq" id="WP_007799753.1">
    <property type="nucleotide sequence ID" value="NZ_DS022276.1"/>
</dbReference>
<dbReference type="Pfam" id="PF01381">
    <property type="entry name" value="HTH_3"/>
    <property type="match status" value="1"/>
</dbReference>
<evidence type="ECO:0000313" key="2">
    <source>
        <dbReference type="EMBL" id="EAU45102.1"/>
    </source>
</evidence>
<dbReference type="AlphaFoldDB" id="Q0FLJ6"/>
<reference evidence="2 3" key="1">
    <citation type="journal article" date="2010" name="J. Bacteriol.">
        <title>Genome sequences of Pelagibaca bermudensis HTCC2601T and Maritimibacter alkaliphilus HTCC2654T, the type strains of two marine Roseobacter genera.</title>
        <authorList>
            <person name="Thrash J.C."/>
            <person name="Cho J.C."/>
            <person name="Ferriera S."/>
            <person name="Johnson J."/>
            <person name="Vergin K.L."/>
            <person name="Giovannoni S.J."/>
        </authorList>
    </citation>
    <scope>NUCLEOTIDE SEQUENCE [LARGE SCALE GENOMIC DNA]</scope>
    <source>
        <strain evidence="3">DSM 26914 / JCM 13377 / KCTC 12554 / HTCC2601</strain>
    </source>
</reference>
<feature type="domain" description="HTH cro/C1-type" evidence="1">
    <location>
        <begin position="10"/>
        <end position="39"/>
    </location>
</feature>
<accession>Q0FLJ6</accession>
<name>Q0FLJ6_SALBH</name>
<dbReference type="CDD" id="cd00093">
    <property type="entry name" value="HTH_XRE"/>
    <property type="match status" value="1"/>
</dbReference>
<dbReference type="InterPro" id="IPR001387">
    <property type="entry name" value="Cro/C1-type_HTH"/>
</dbReference>
<dbReference type="Proteomes" id="UP000006230">
    <property type="component" value="Unassembled WGS sequence"/>
</dbReference>
<evidence type="ECO:0000313" key="3">
    <source>
        <dbReference type="Proteomes" id="UP000006230"/>
    </source>
</evidence>